<evidence type="ECO:0000256" key="7">
    <source>
        <dbReference type="ARBA" id="ARBA00022777"/>
    </source>
</evidence>
<comment type="catalytic activity">
    <reaction evidence="9 11">
        <text>dTMP + ATP = dTDP + ADP</text>
        <dbReference type="Rhea" id="RHEA:13517"/>
        <dbReference type="ChEBI" id="CHEBI:30616"/>
        <dbReference type="ChEBI" id="CHEBI:58369"/>
        <dbReference type="ChEBI" id="CHEBI:63528"/>
        <dbReference type="ChEBI" id="CHEBI:456216"/>
        <dbReference type="EC" id="2.7.4.9"/>
    </reaction>
</comment>
<dbReference type="InterPro" id="IPR018095">
    <property type="entry name" value="Thymidylate_kin_CS"/>
</dbReference>
<evidence type="ECO:0000256" key="5">
    <source>
        <dbReference type="ARBA" id="ARBA00022727"/>
    </source>
</evidence>
<feature type="domain" description="Thymidylate kinase-like" evidence="12">
    <location>
        <begin position="223"/>
        <end position="411"/>
    </location>
</feature>
<keyword evidence="4 11" id="KW-0808">Transferase</keyword>
<dbReference type="SFLD" id="SFLDG01129">
    <property type="entry name" value="C1.5:_HAD__Beta-PGM__Phosphata"/>
    <property type="match status" value="1"/>
</dbReference>
<dbReference type="Pfam" id="PF13419">
    <property type="entry name" value="HAD_2"/>
    <property type="match status" value="1"/>
</dbReference>
<evidence type="ECO:0000256" key="1">
    <source>
        <dbReference type="ARBA" id="ARBA00009776"/>
    </source>
</evidence>
<evidence type="ECO:0000259" key="12">
    <source>
        <dbReference type="Pfam" id="PF02223"/>
    </source>
</evidence>
<evidence type="ECO:0000256" key="6">
    <source>
        <dbReference type="ARBA" id="ARBA00022741"/>
    </source>
</evidence>
<dbReference type="FunFam" id="3.40.50.300:FF:000225">
    <property type="entry name" value="Thymidylate kinase"/>
    <property type="match status" value="1"/>
</dbReference>
<dbReference type="Pfam" id="PF02223">
    <property type="entry name" value="Thymidylate_kin"/>
    <property type="match status" value="1"/>
</dbReference>
<accession>W0FQY8</accession>
<dbReference type="CDD" id="cd01672">
    <property type="entry name" value="TMPK"/>
    <property type="match status" value="1"/>
</dbReference>
<dbReference type="Gene3D" id="1.10.150.240">
    <property type="entry name" value="Putative phosphatase, domain 2"/>
    <property type="match status" value="1"/>
</dbReference>
<keyword evidence="6 11" id="KW-0547">Nucleotide-binding</keyword>
<dbReference type="GO" id="GO:0005829">
    <property type="term" value="C:cytosol"/>
    <property type="evidence" value="ECO:0007669"/>
    <property type="project" value="TreeGrafter"/>
</dbReference>
<comment type="function">
    <text evidence="10 11">Phosphorylation of dTMP to form dTDP in both de novo and salvage pathways of dTTP synthesis.</text>
</comment>
<gene>
    <name evidence="11" type="primary">tmk</name>
</gene>
<dbReference type="AlphaFoldDB" id="W0FQY8"/>
<dbReference type="InterPro" id="IPR023214">
    <property type="entry name" value="HAD_sf"/>
</dbReference>
<keyword evidence="8 11" id="KW-0067">ATP-binding</keyword>
<reference evidence="13" key="1">
    <citation type="journal article" date="2013" name="PLoS ONE">
        <title>Metagenomic insights into the carbohydrate-active enzymes carried by the microorganisms adhering to solid digesta in the rumen of cows.</title>
        <authorList>
            <person name="Wang L."/>
            <person name="Hatem A."/>
            <person name="Catalyurek U.V."/>
            <person name="Morrison M."/>
            <person name="Yu Z."/>
        </authorList>
    </citation>
    <scope>NUCLEOTIDE SEQUENCE</scope>
</reference>
<dbReference type="InterPro" id="IPR018094">
    <property type="entry name" value="Thymidylate_kinase"/>
</dbReference>
<dbReference type="GO" id="GO:0004798">
    <property type="term" value="F:dTMP kinase activity"/>
    <property type="evidence" value="ECO:0007669"/>
    <property type="project" value="UniProtKB-UniRule"/>
</dbReference>
<evidence type="ECO:0000256" key="11">
    <source>
        <dbReference type="HAMAP-Rule" id="MF_00165"/>
    </source>
</evidence>
<dbReference type="SFLD" id="SFLDS00003">
    <property type="entry name" value="Haloacid_Dehalogenase"/>
    <property type="match status" value="1"/>
</dbReference>
<dbReference type="InterPro" id="IPR036412">
    <property type="entry name" value="HAD-like_sf"/>
</dbReference>
<organism evidence="13">
    <name type="scientific">uncultured bacterium Contig11</name>
    <dbReference type="NCBI Taxonomy" id="1393376"/>
    <lineage>
        <taxon>Bacteria</taxon>
        <taxon>environmental samples</taxon>
    </lineage>
</organism>
<evidence type="ECO:0000256" key="3">
    <source>
        <dbReference type="ARBA" id="ARBA00017144"/>
    </source>
</evidence>
<keyword evidence="7 11" id="KW-0418">Kinase</keyword>
<dbReference type="GO" id="GO:0006235">
    <property type="term" value="P:dTTP biosynthetic process"/>
    <property type="evidence" value="ECO:0007669"/>
    <property type="project" value="UniProtKB-UniRule"/>
</dbReference>
<dbReference type="InterPro" id="IPR041492">
    <property type="entry name" value="HAD_2"/>
</dbReference>
<sequence>MTDKWVLFDLDGTLTQSEEGIWKSARHTLKTLGYPEPDGATLQKMIGPPLVWSFRELYGMTEEQALQAQEIYRGRYNTVGLYENRVYPGIRYALRCLKKAGYRLGVVTGKPENPTRKILEHFGLAPFFESVICATDNKADKEEMIRKSLPGDFAEAWMTGDRKFDMEGGKRAGIHTLGVTYGYGSEEELRESGAEKLAHTPREIAEILCPGTEPPRGAFLSMEGLDGSGKGTQLERLAGTLDRYGFEVVRTREPGGTAIGEKIRGILLDRENAEMADETEALLYAASRAQHVRELIRPAVAAGKIVLCDRFLDSSAAYQGGGRQLGLEKVLMMNAPAVDGTLPDLTVYLEINHRKALERRCAVSEPDRMEMEAEQFHARVEDGYHRLISKDPGRFAVVNAEGDREEIAAEIARKVLERLLEDLD</sequence>
<keyword evidence="5 11" id="KW-0545">Nucleotide biosynthesis</keyword>
<dbReference type="NCBIfam" id="TIGR00041">
    <property type="entry name" value="DTMP_kinase"/>
    <property type="match status" value="1"/>
</dbReference>
<dbReference type="PANTHER" id="PTHR43434">
    <property type="entry name" value="PHOSPHOGLYCOLATE PHOSPHATASE"/>
    <property type="match status" value="1"/>
</dbReference>
<dbReference type="HAMAP" id="MF_00165">
    <property type="entry name" value="Thymidylate_kinase"/>
    <property type="match status" value="1"/>
</dbReference>
<dbReference type="InterPro" id="IPR039430">
    <property type="entry name" value="Thymidylate_kin-like_dom"/>
</dbReference>
<evidence type="ECO:0000256" key="8">
    <source>
        <dbReference type="ARBA" id="ARBA00022840"/>
    </source>
</evidence>
<dbReference type="GO" id="GO:0006233">
    <property type="term" value="P:dTDP biosynthetic process"/>
    <property type="evidence" value="ECO:0007669"/>
    <property type="project" value="InterPro"/>
</dbReference>
<dbReference type="SUPFAM" id="SSF56784">
    <property type="entry name" value="HAD-like"/>
    <property type="match status" value="1"/>
</dbReference>
<dbReference type="SUPFAM" id="SSF52540">
    <property type="entry name" value="P-loop containing nucleoside triphosphate hydrolases"/>
    <property type="match status" value="1"/>
</dbReference>
<evidence type="ECO:0000256" key="9">
    <source>
        <dbReference type="ARBA" id="ARBA00048743"/>
    </source>
</evidence>
<comment type="similarity">
    <text evidence="1 11">Belongs to the thymidylate kinase family.</text>
</comment>
<dbReference type="GO" id="GO:0004713">
    <property type="term" value="F:protein tyrosine kinase activity"/>
    <property type="evidence" value="ECO:0007669"/>
    <property type="project" value="TreeGrafter"/>
</dbReference>
<dbReference type="EMBL" id="KC246835">
    <property type="protein sequence ID" value="AHF25420.1"/>
    <property type="molecule type" value="Genomic_DNA"/>
</dbReference>
<dbReference type="EC" id="2.7.4.9" evidence="2 11"/>
<dbReference type="InterPro" id="IPR027417">
    <property type="entry name" value="P-loop_NTPase"/>
</dbReference>
<evidence type="ECO:0000256" key="4">
    <source>
        <dbReference type="ARBA" id="ARBA00022679"/>
    </source>
</evidence>
<dbReference type="PROSITE" id="PS01331">
    <property type="entry name" value="THYMIDYLATE_KINASE"/>
    <property type="match status" value="1"/>
</dbReference>
<dbReference type="PANTHER" id="PTHR43434:SF20">
    <property type="entry name" value="5'-NUCLEOTIDASE"/>
    <property type="match status" value="1"/>
</dbReference>
<evidence type="ECO:0000256" key="2">
    <source>
        <dbReference type="ARBA" id="ARBA00012980"/>
    </source>
</evidence>
<dbReference type="InterPro" id="IPR023198">
    <property type="entry name" value="PGP-like_dom2"/>
</dbReference>
<dbReference type="InterPro" id="IPR050155">
    <property type="entry name" value="HAD-like_hydrolase_sf"/>
</dbReference>
<proteinExistence type="inferred from homology"/>
<dbReference type="GO" id="GO:0005524">
    <property type="term" value="F:ATP binding"/>
    <property type="evidence" value="ECO:0007669"/>
    <property type="project" value="UniProtKB-UniRule"/>
</dbReference>
<evidence type="ECO:0000313" key="13">
    <source>
        <dbReference type="EMBL" id="AHF25420.1"/>
    </source>
</evidence>
<comment type="caution">
    <text evidence="11">Lacks conserved residue(s) required for the propagation of feature annotation.</text>
</comment>
<dbReference type="Gene3D" id="3.40.50.1000">
    <property type="entry name" value="HAD superfamily/HAD-like"/>
    <property type="match status" value="1"/>
</dbReference>
<dbReference type="Gene3D" id="3.40.50.300">
    <property type="entry name" value="P-loop containing nucleotide triphosphate hydrolases"/>
    <property type="match status" value="1"/>
</dbReference>
<name>W0FQY8_9BACT</name>
<evidence type="ECO:0000256" key="10">
    <source>
        <dbReference type="ARBA" id="ARBA00057735"/>
    </source>
</evidence>
<protein>
    <recommendedName>
        <fullName evidence="3 11">Thymidylate kinase</fullName>
        <ecNumber evidence="2 11">2.7.4.9</ecNumber>
    </recommendedName>
    <alternativeName>
        <fullName evidence="11">dTMP kinase</fullName>
    </alternativeName>
</protein>